<evidence type="ECO:0000313" key="1">
    <source>
        <dbReference type="EMBL" id="GFY37399.1"/>
    </source>
</evidence>
<comment type="caution">
    <text evidence="1">The sequence shown here is derived from an EMBL/GenBank/DDBJ whole genome shotgun (WGS) entry which is preliminary data.</text>
</comment>
<protein>
    <submittedName>
        <fullName evidence="1">Uncharacterized protein</fullName>
    </submittedName>
</protein>
<sequence length="88" mass="10252">MFFSGKPNRGLESLKSEREARRLTRIVCCNRGAVTNTPTYRRTIQFRVTANQKCTLCEMLLKQMRVWIASNQQDSFDFGQTKIMWLSG</sequence>
<dbReference type="Proteomes" id="UP000886998">
    <property type="component" value="Unassembled WGS sequence"/>
</dbReference>
<dbReference type="EMBL" id="BMAV01000289">
    <property type="protein sequence ID" value="GFY37399.1"/>
    <property type="molecule type" value="Genomic_DNA"/>
</dbReference>
<accession>A0A8X7BPB5</accession>
<reference evidence="1" key="1">
    <citation type="submission" date="2020-08" db="EMBL/GenBank/DDBJ databases">
        <title>Multicomponent nature underlies the extraordinary mechanical properties of spider dragline silk.</title>
        <authorList>
            <person name="Kono N."/>
            <person name="Nakamura H."/>
            <person name="Mori M."/>
            <person name="Yoshida Y."/>
            <person name="Ohtoshi R."/>
            <person name="Malay A.D."/>
            <person name="Moran D.A.P."/>
            <person name="Tomita M."/>
            <person name="Numata K."/>
            <person name="Arakawa K."/>
        </authorList>
    </citation>
    <scope>NUCLEOTIDE SEQUENCE</scope>
</reference>
<name>A0A8X7BPB5_9ARAC</name>
<gene>
    <name evidence="1" type="ORF">TNIN_304471</name>
</gene>
<organism evidence="1 2">
    <name type="scientific">Trichonephila inaurata madagascariensis</name>
    <dbReference type="NCBI Taxonomy" id="2747483"/>
    <lineage>
        <taxon>Eukaryota</taxon>
        <taxon>Metazoa</taxon>
        <taxon>Ecdysozoa</taxon>
        <taxon>Arthropoda</taxon>
        <taxon>Chelicerata</taxon>
        <taxon>Arachnida</taxon>
        <taxon>Araneae</taxon>
        <taxon>Araneomorphae</taxon>
        <taxon>Entelegynae</taxon>
        <taxon>Araneoidea</taxon>
        <taxon>Nephilidae</taxon>
        <taxon>Trichonephila</taxon>
        <taxon>Trichonephila inaurata</taxon>
    </lineage>
</organism>
<keyword evidence="2" id="KW-1185">Reference proteome</keyword>
<proteinExistence type="predicted"/>
<evidence type="ECO:0000313" key="2">
    <source>
        <dbReference type="Proteomes" id="UP000886998"/>
    </source>
</evidence>
<dbReference type="AlphaFoldDB" id="A0A8X7BPB5"/>